<proteinExistence type="predicted"/>
<dbReference type="EMBL" id="STGU01000016">
    <property type="protein sequence ID" value="THV32399.1"/>
    <property type="molecule type" value="Genomic_DNA"/>
</dbReference>
<feature type="binding site" evidence="8">
    <location>
        <position position="108"/>
    </location>
    <ligand>
        <name>Cu cation</name>
        <dbReference type="ChEBI" id="CHEBI:23378"/>
    </ligand>
</feature>
<comment type="caution">
    <text evidence="11">The sequence shown here is derived from an EMBL/GenBank/DDBJ whole genome shotgun (WGS) entry which is preliminary data.</text>
</comment>
<dbReference type="InterPro" id="IPR008972">
    <property type="entry name" value="Cupredoxin"/>
</dbReference>
<evidence type="ECO:0000313" key="11">
    <source>
        <dbReference type="EMBL" id="THV32399.1"/>
    </source>
</evidence>
<dbReference type="InterPro" id="IPR000923">
    <property type="entry name" value="BlueCu_1"/>
</dbReference>
<keyword evidence="6 8" id="KW-0186">Copper</keyword>
<dbReference type="PRINTS" id="PR00156">
    <property type="entry name" value="COPPERBLUE"/>
</dbReference>
<evidence type="ECO:0000256" key="3">
    <source>
        <dbReference type="ARBA" id="ARBA00022723"/>
    </source>
</evidence>
<evidence type="ECO:0000256" key="5">
    <source>
        <dbReference type="ARBA" id="ARBA00022982"/>
    </source>
</evidence>
<keyword evidence="5" id="KW-0249">Electron transport</keyword>
<dbReference type="NCBIfam" id="TIGR02375">
    <property type="entry name" value="pseudoazurin"/>
    <property type="match status" value="1"/>
</dbReference>
<dbReference type="SUPFAM" id="SSF49503">
    <property type="entry name" value="Cupredoxins"/>
    <property type="match status" value="1"/>
</dbReference>
<dbReference type="CDD" id="cd04218">
    <property type="entry name" value="Pseudoazurin"/>
    <property type="match status" value="1"/>
</dbReference>
<dbReference type="AlphaFoldDB" id="A0A4S8PW65"/>
<comment type="subcellular location">
    <subcellularLocation>
        <location evidence="1">Periplasm</location>
    </subcellularLocation>
</comment>
<reference evidence="11 12" key="1">
    <citation type="submission" date="2019-04" db="EMBL/GenBank/DDBJ databases">
        <title>genome sequence of strain W3.</title>
        <authorList>
            <person name="Gao J."/>
            <person name="Sun J."/>
        </authorList>
    </citation>
    <scope>NUCLEOTIDE SEQUENCE [LARGE SCALE GENOMIC DNA]</scope>
    <source>
        <strain evidence="11 12">W3</strain>
    </source>
</reference>
<evidence type="ECO:0000256" key="9">
    <source>
        <dbReference type="SAM" id="SignalP"/>
    </source>
</evidence>
<dbReference type="Pfam" id="PF00127">
    <property type="entry name" value="Copper-bind"/>
    <property type="match status" value="1"/>
</dbReference>
<evidence type="ECO:0000259" key="10">
    <source>
        <dbReference type="Pfam" id="PF00127"/>
    </source>
</evidence>
<sequence length="151" mass="16051">MFTRREILAGTTAIAALSTLPARAQTGVNHEVQMLNKGTKGAMVYQPDFVTASPGDTVTFIPTDKSHNAESIKGMLPEGAVPFKGKLNEQITITIENEGVYGVKCTPHYGMGMVMLIAVGTPSNLDEAKSVKHPPKAKKLFDELLAAVPAA</sequence>
<keyword evidence="4" id="KW-0574">Periplasm</keyword>
<feature type="signal peptide" evidence="9">
    <location>
        <begin position="1"/>
        <end position="24"/>
    </location>
</feature>
<evidence type="ECO:0000313" key="12">
    <source>
        <dbReference type="Proteomes" id="UP000307378"/>
    </source>
</evidence>
<dbReference type="InterPro" id="IPR002386">
    <property type="entry name" value="Amicyanin/Pseudoazurin"/>
</dbReference>
<dbReference type="Gene3D" id="2.60.40.420">
    <property type="entry name" value="Cupredoxins - blue copper proteins"/>
    <property type="match status" value="1"/>
</dbReference>
<gene>
    <name evidence="11" type="ORF">FAA86_20785</name>
</gene>
<evidence type="ECO:0000256" key="7">
    <source>
        <dbReference type="NCBIfam" id="TIGR02375"/>
    </source>
</evidence>
<feature type="binding site" evidence="8">
    <location>
        <position position="113"/>
    </location>
    <ligand>
        <name>Cu cation</name>
        <dbReference type="ChEBI" id="CHEBI:23378"/>
    </ligand>
</feature>
<dbReference type="PRINTS" id="PR00155">
    <property type="entry name" value="AMICYANIN"/>
</dbReference>
<organism evidence="11 12">
    <name type="scientific">Rhizobium rosettiformans W3</name>
    <dbReference type="NCBI Taxonomy" id="538378"/>
    <lineage>
        <taxon>Bacteria</taxon>
        <taxon>Pseudomonadati</taxon>
        <taxon>Pseudomonadota</taxon>
        <taxon>Alphaproteobacteria</taxon>
        <taxon>Hyphomicrobiales</taxon>
        <taxon>Rhizobiaceae</taxon>
        <taxon>Rhizobium/Agrobacterium group</taxon>
        <taxon>Rhizobium</taxon>
    </lineage>
</organism>
<name>A0A4S8PW65_9HYPH</name>
<feature type="binding site" evidence="8">
    <location>
        <position position="67"/>
    </location>
    <ligand>
        <name>Cu cation</name>
        <dbReference type="ChEBI" id="CHEBI:23378"/>
    </ligand>
</feature>
<keyword evidence="3 8" id="KW-0479">Metal-binding</keyword>
<accession>A0A4S8PW65</accession>
<evidence type="ECO:0000256" key="2">
    <source>
        <dbReference type="ARBA" id="ARBA00022448"/>
    </source>
</evidence>
<dbReference type="GO" id="GO:0009055">
    <property type="term" value="F:electron transfer activity"/>
    <property type="evidence" value="ECO:0007669"/>
    <property type="project" value="InterPro"/>
</dbReference>
<dbReference type="GO" id="GO:0042597">
    <property type="term" value="C:periplasmic space"/>
    <property type="evidence" value="ECO:0007669"/>
    <property type="project" value="UniProtKB-SubCell"/>
</dbReference>
<dbReference type="InterPro" id="IPR012745">
    <property type="entry name" value="Pseudoazurin"/>
</dbReference>
<feature type="domain" description="Blue (type 1) copper" evidence="10">
    <location>
        <begin position="33"/>
        <end position="119"/>
    </location>
</feature>
<protein>
    <recommendedName>
        <fullName evidence="7">Pseudoazurin</fullName>
    </recommendedName>
</protein>
<dbReference type="Proteomes" id="UP000307378">
    <property type="component" value="Unassembled WGS sequence"/>
</dbReference>
<evidence type="ECO:0000256" key="4">
    <source>
        <dbReference type="ARBA" id="ARBA00022764"/>
    </source>
</evidence>
<evidence type="ECO:0000256" key="1">
    <source>
        <dbReference type="ARBA" id="ARBA00004418"/>
    </source>
</evidence>
<keyword evidence="9" id="KW-0732">Signal</keyword>
<evidence type="ECO:0000256" key="8">
    <source>
        <dbReference type="PIRSR" id="PIRSR602386-1"/>
    </source>
</evidence>
<dbReference type="GO" id="GO:0005507">
    <property type="term" value="F:copper ion binding"/>
    <property type="evidence" value="ECO:0007669"/>
    <property type="project" value="UniProtKB-UniRule"/>
</dbReference>
<dbReference type="InterPro" id="IPR001235">
    <property type="entry name" value="Copper_blue_Plastocyanin"/>
</dbReference>
<feature type="binding site" evidence="8">
    <location>
        <position position="105"/>
    </location>
    <ligand>
        <name>Cu cation</name>
        <dbReference type="ChEBI" id="CHEBI:23378"/>
    </ligand>
</feature>
<comment type="cofactor">
    <cofactor evidence="8">
        <name>Cu cation</name>
        <dbReference type="ChEBI" id="CHEBI:23378"/>
    </cofactor>
    <text evidence="8">Binds 1 copper ion per subunit.</text>
</comment>
<dbReference type="RefSeq" id="WP_136542922.1">
    <property type="nucleotide sequence ID" value="NZ_STGU01000016.1"/>
</dbReference>
<evidence type="ECO:0000256" key="6">
    <source>
        <dbReference type="ARBA" id="ARBA00023008"/>
    </source>
</evidence>
<keyword evidence="2" id="KW-0813">Transport</keyword>
<feature type="chain" id="PRO_5020983150" description="Pseudoazurin" evidence="9">
    <location>
        <begin position="25"/>
        <end position="151"/>
    </location>
</feature>